<name>A0A1N7P068_9FLAO</name>
<reference evidence="4" key="1">
    <citation type="submission" date="2017-01" db="EMBL/GenBank/DDBJ databases">
        <authorList>
            <person name="Varghese N."/>
            <person name="Submissions S."/>
        </authorList>
    </citation>
    <scope>NUCLEOTIDE SEQUENCE [LARGE SCALE GENOMIC DNA]</scope>
    <source>
        <strain evidence="4">DSM 18017</strain>
    </source>
</reference>
<sequence length="200" mass="22799">MKKIIYSLIVVGLLISCGKSIESDAKTIADLMCKSQKDLSNTSENLNYVEEIEKIEAKYEGEEKEKLEKLAEELYIKQCGNNAVSDFLKSSEKDTLQEGETVLSSDPNLNEDDYNIQSSTNNDYDKMLDDYEKYVDQYLVVYKKAMNGDQSAMIEYPELLSKAQEFEKSMQLADRGGDLSVQQLKRMNDINFKMLGAMQN</sequence>
<evidence type="ECO:0000313" key="4">
    <source>
        <dbReference type="Proteomes" id="UP000186744"/>
    </source>
</evidence>
<proteinExistence type="predicted"/>
<evidence type="ECO:0000313" key="3">
    <source>
        <dbReference type="EMBL" id="SIT03982.1"/>
    </source>
</evidence>
<dbReference type="Proteomes" id="UP000186744">
    <property type="component" value="Unassembled WGS sequence"/>
</dbReference>
<gene>
    <name evidence="3" type="ORF">SAMN05421786_104240</name>
</gene>
<evidence type="ECO:0000256" key="1">
    <source>
        <dbReference type="SAM" id="Coils"/>
    </source>
</evidence>
<accession>A0A1N7P068</accession>
<dbReference type="RefSeq" id="WP_076552488.1">
    <property type="nucleotide sequence ID" value="NZ_FTOL01000004.1"/>
</dbReference>
<organism evidence="3 4">
    <name type="scientific">Chryseobacterium ureilyticum</name>
    <dbReference type="NCBI Taxonomy" id="373668"/>
    <lineage>
        <taxon>Bacteria</taxon>
        <taxon>Pseudomonadati</taxon>
        <taxon>Bacteroidota</taxon>
        <taxon>Flavobacteriia</taxon>
        <taxon>Flavobacteriales</taxon>
        <taxon>Weeksellaceae</taxon>
        <taxon>Chryseobacterium group</taxon>
        <taxon>Chryseobacterium</taxon>
    </lineage>
</organism>
<dbReference type="EMBL" id="FTOL01000004">
    <property type="protein sequence ID" value="SIT03982.1"/>
    <property type="molecule type" value="Genomic_DNA"/>
</dbReference>
<dbReference type="AlphaFoldDB" id="A0A1N7P068"/>
<dbReference type="PROSITE" id="PS51257">
    <property type="entry name" value="PROKAR_LIPOPROTEIN"/>
    <property type="match status" value="1"/>
</dbReference>
<keyword evidence="1" id="KW-0175">Coiled coil</keyword>
<evidence type="ECO:0008006" key="5">
    <source>
        <dbReference type="Google" id="ProtNLM"/>
    </source>
</evidence>
<protein>
    <recommendedName>
        <fullName evidence="5">Lipoprotein</fullName>
    </recommendedName>
</protein>
<feature type="region of interest" description="Disordered" evidence="2">
    <location>
        <begin position="98"/>
        <end position="121"/>
    </location>
</feature>
<feature type="coiled-coil region" evidence="1">
    <location>
        <begin position="45"/>
        <end position="72"/>
    </location>
</feature>
<evidence type="ECO:0000256" key="2">
    <source>
        <dbReference type="SAM" id="MobiDB-lite"/>
    </source>
</evidence>
<keyword evidence="4" id="KW-1185">Reference proteome</keyword>